<accession>A0A2S6FG33</accession>
<gene>
    <name evidence="1" type="ORF">CD175_22450</name>
</gene>
<proteinExistence type="predicted"/>
<dbReference type="AlphaFoldDB" id="A0A2S6FG33"/>
<protein>
    <submittedName>
        <fullName evidence="1">Uncharacterized protein</fullName>
    </submittedName>
</protein>
<evidence type="ECO:0000313" key="2">
    <source>
        <dbReference type="Proteomes" id="UP000238541"/>
    </source>
</evidence>
<sequence length="77" mass="8021">MLVNDNACELDKRGVLESIAGKPAPTGIALSMFPGRDGRRSSTVPFLHQRVATINSRGNGNSTEPSAKAGYACSMAA</sequence>
<evidence type="ECO:0000313" key="1">
    <source>
        <dbReference type="EMBL" id="PPK36382.1"/>
    </source>
</evidence>
<dbReference type="Proteomes" id="UP000238541">
    <property type="component" value="Unassembled WGS sequence"/>
</dbReference>
<comment type="caution">
    <text evidence="1">The sequence shown here is derived from an EMBL/GenBank/DDBJ whole genome shotgun (WGS) entry which is preliminary data.</text>
</comment>
<dbReference type="EMBL" id="NIRS01000006">
    <property type="protein sequence ID" value="PPK36382.1"/>
    <property type="molecule type" value="Genomic_DNA"/>
</dbReference>
<reference evidence="2" key="1">
    <citation type="submission" date="2017-06" db="EMBL/GenBank/DDBJ databases">
        <authorList>
            <person name="Furmanczyk E.M."/>
        </authorList>
    </citation>
    <scope>NUCLEOTIDE SEQUENCE [LARGE SCALE GENOMIC DNA]</scope>
    <source>
        <strain evidence="2">AP3_16</strain>
    </source>
</reference>
<keyword evidence="2" id="KW-1185">Reference proteome</keyword>
<name>A0A2S6FG33_9PSED</name>
<organism evidence="1 2">
    <name type="scientific">Pseudomonas laurylsulfatiphila</name>
    <dbReference type="NCBI Taxonomy" id="2011015"/>
    <lineage>
        <taxon>Bacteria</taxon>
        <taxon>Pseudomonadati</taxon>
        <taxon>Pseudomonadota</taxon>
        <taxon>Gammaproteobacteria</taxon>
        <taxon>Pseudomonadales</taxon>
        <taxon>Pseudomonadaceae</taxon>
        <taxon>Pseudomonas</taxon>
    </lineage>
</organism>